<feature type="region of interest" description="Disordered" evidence="6">
    <location>
        <begin position="1"/>
        <end position="34"/>
    </location>
</feature>
<dbReference type="OrthoDB" id="532500at2759"/>
<dbReference type="HOGENOM" id="CLU_1277896_0_0_1"/>
<dbReference type="InterPro" id="IPR009668">
    <property type="entry name" value="RNA_pol-assoc_fac_A49-like"/>
</dbReference>
<keyword evidence="8" id="KW-1185">Reference proteome</keyword>
<evidence type="ECO:0000256" key="4">
    <source>
        <dbReference type="ARBA" id="ARBA00023163"/>
    </source>
</evidence>
<evidence type="ECO:0000256" key="5">
    <source>
        <dbReference type="ARBA" id="ARBA00023242"/>
    </source>
</evidence>
<dbReference type="RefSeq" id="XP_013238616.1">
    <property type="nucleotide sequence ID" value="XM_013383162.1"/>
</dbReference>
<dbReference type="GO" id="GO:0003677">
    <property type="term" value="F:DNA binding"/>
    <property type="evidence" value="ECO:0007669"/>
    <property type="project" value="InterPro"/>
</dbReference>
<proteinExistence type="inferred from homology"/>
<sequence>MSTTGIMSPSLPKDTLKPPCIPKKKRERNHENPAKSIYTITSYKNQHGPHAGTPFLITDSSAVDPSISLEVHRHKNAARKPNHWKVTASTPFVKYETHSQGHAPSFATKHAIAVVDNNTKSIQWVEPQFFQLSTTPLSIKKIDPLTLSAASIVNADAARIANTLGQSFGTRKKIQAIKSKERDVVRLDMISTAESSSINASIDTKVKKRPSKPPTS</sequence>
<evidence type="ECO:0000256" key="2">
    <source>
        <dbReference type="ARBA" id="ARBA00009430"/>
    </source>
</evidence>
<evidence type="ECO:0000256" key="1">
    <source>
        <dbReference type="ARBA" id="ARBA00004604"/>
    </source>
</evidence>
<dbReference type="GO" id="GO:0000428">
    <property type="term" value="C:DNA-directed RNA polymerase complex"/>
    <property type="evidence" value="ECO:0007669"/>
    <property type="project" value="UniProtKB-KW"/>
</dbReference>
<dbReference type="AlphaFoldDB" id="A0A098VTM8"/>
<name>A0A098VTM8_9MICR</name>
<dbReference type="VEuPathDB" id="MicrosporidiaDB:DI09_1p390"/>
<comment type="subcellular location">
    <subcellularLocation>
        <location evidence="1">Nucleus</location>
        <location evidence="1">Nucleolus</location>
    </subcellularLocation>
</comment>
<evidence type="ECO:0000256" key="3">
    <source>
        <dbReference type="ARBA" id="ARBA00022478"/>
    </source>
</evidence>
<dbReference type="GO" id="GO:0005730">
    <property type="term" value="C:nucleolus"/>
    <property type="evidence" value="ECO:0007669"/>
    <property type="project" value="UniProtKB-SubCell"/>
</dbReference>
<evidence type="ECO:0000313" key="8">
    <source>
        <dbReference type="Proteomes" id="UP000029725"/>
    </source>
</evidence>
<comment type="caution">
    <text evidence="7">The sequence shown here is derived from an EMBL/GenBank/DDBJ whole genome shotgun (WGS) entry which is preliminary data.</text>
</comment>
<dbReference type="GO" id="GO:0006351">
    <property type="term" value="P:DNA-templated transcription"/>
    <property type="evidence" value="ECO:0007669"/>
    <property type="project" value="InterPro"/>
</dbReference>
<reference evidence="7 8" key="1">
    <citation type="submission" date="2014-04" db="EMBL/GenBank/DDBJ databases">
        <title>A new species of microsporidia sheds light on the evolution of extreme parasitism.</title>
        <authorList>
            <person name="Haag K.L."/>
            <person name="James T.Y."/>
            <person name="Larsson R."/>
            <person name="Schaer T.M."/>
            <person name="Refardt D."/>
            <person name="Pombert J.-F."/>
            <person name="Ebert D."/>
        </authorList>
    </citation>
    <scope>NUCLEOTIDE SEQUENCE [LARGE SCALE GENOMIC DNA]</scope>
    <source>
        <strain evidence="7 8">UGP3</strain>
        <tissue evidence="7">Spores</tissue>
    </source>
</reference>
<dbReference type="Pfam" id="PF06870">
    <property type="entry name" value="RNA_pol_I_A49"/>
    <property type="match status" value="1"/>
</dbReference>
<protein>
    <submittedName>
        <fullName evidence="7">Uncharacterized protein</fullName>
    </submittedName>
</protein>
<gene>
    <name evidence="7" type="ORF">DI09_1p390</name>
</gene>
<keyword evidence="4" id="KW-0804">Transcription</keyword>
<dbReference type="GeneID" id="25258928"/>
<accession>A0A098VTM8</accession>
<keyword evidence="5" id="KW-0539">Nucleus</keyword>
<dbReference type="EMBL" id="JMKJ01000111">
    <property type="protein sequence ID" value="KGG52189.1"/>
    <property type="molecule type" value="Genomic_DNA"/>
</dbReference>
<keyword evidence="3" id="KW-0240">DNA-directed RNA polymerase</keyword>
<evidence type="ECO:0000313" key="7">
    <source>
        <dbReference type="EMBL" id="KGG52189.1"/>
    </source>
</evidence>
<dbReference type="Proteomes" id="UP000029725">
    <property type="component" value="Unassembled WGS sequence"/>
</dbReference>
<comment type="similarity">
    <text evidence="2">Belongs to the eukaryotic RPA49/POLR1E RNA polymerase subunit family.</text>
</comment>
<organism evidence="7 8">
    <name type="scientific">Mitosporidium daphniae</name>
    <dbReference type="NCBI Taxonomy" id="1485682"/>
    <lineage>
        <taxon>Eukaryota</taxon>
        <taxon>Fungi</taxon>
        <taxon>Fungi incertae sedis</taxon>
        <taxon>Microsporidia</taxon>
        <taxon>Mitosporidium</taxon>
    </lineage>
</organism>
<evidence type="ECO:0000256" key="6">
    <source>
        <dbReference type="SAM" id="MobiDB-lite"/>
    </source>
</evidence>